<comment type="catalytic activity">
    <reaction evidence="9">
        <text>2-[(2R,5Z)-2-carboxy-4-methylthiazol-5(2H)-ylidene]ethyl phosphate + 4-amino-2-methyl-5-(diphosphooxymethyl)pyrimidine + 2 H(+) = thiamine phosphate + CO2 + diphosphate</text>
        <dbReference type="Rhea" id="RHEA:47844"/>
        <dbReference type="ChEBI" id="CHEBI:15378"/>
        <dbReference type="ChEBI" id="CHEBI:16526"/>
        <dbReference type="ChEBI" id="CHEBI:33019"/>
        <dbReference type="ChEBI" id="CHEBI:37575"/>
        <dbReference type="ChEBI" id="CHEBI:57841"/>
        <dbReference type="ChEBI" id="CHEBI:62899"/>
        <dbReference type="EC" id="2.5.1.3"/>
    </reaction>
</comment>
<dbReference type="UniPathway" id="UPA00060">
    <property type="reaction ID" value="UER00141"/>
</dbReference>
<keyword evidence="6" id="KW-0784">Thiamine biosynthesis</keyword>
<evidence type="ECO:0000256" key="4">
    <source>
        <dbReference type="ARBA" id="ARBA00022723"/>
    </source>
</evidence>
<comment type="catalytic activity">
    <reaction evidence="7">
        <text>4-methyl-5-(2-phosphooxyethyl)-thiazole + 4-amino-2-methyl-5-(diphosphooxymethyl)pyrimidine + H(+) = thiamine phosphate + diphosphate</text>
        <dbReference type="Rhea" id="RHEA:22328"/>
        <dbReference type="ChEBI" id="CHEBI:15378"/>
        <dbReference type="ChEBI" id="CHEBI:33019"/>
        <dbReference type="ChEBI" id="CHEBI:37575"/>
        <dbReference type="ChEBI" id="CHEBI:57841"/>
        <dbReference type="ChEBI" id="CHEBI:58296"/>
        <dbReference type="EC" id="2.5.1.3"/>
    </reaction>
</comment>
<sequence>MYIDDLMVQKTLLKDVNYYFITDEGIAIPPHEQVEKAVDAGVKMIQYRDKSSEGRELYEEACKIRAVCEDSLFIVNDRLDVAMAVGADGVHLGQDDLPPQVARDVVGDDMIIGISTHDLEQAEKAKEIADYIGIGPVHSTDTKQGTSKELGIEGALKIASKVDVPTAAIGGIEEADLKRLAEGVDMVCAISSVTREGNLSDRTHLFEEMFSKAKRGD</sequence>
<keyword evidence="4" id="KW-0479">Metal-binding</keyword>
<evidence type="ECO:0000256" key="7">
    <source>
        <dbReference type="ARBA" id="ARBA00047334"/>
    </source>
</evidence>
<dbReference type="CDD" id="cd00564">
    <property type="entry name" value="TMP_TenI"/>
    <property type="match status" value="1"/>
</dbReference>
<keyword evidence="3" id="KW-0808">Transferase</keyword>
<proteinExistence type="inferred from homology"/>
<evidence type="ECO:0000256" key="8">
    <source>
        <dbReference type="ARBA" id="ARBA00047851"/>
    </source>
</evidence>
<evidence type="ECO:0000259" key="10">
    <source>
        <dbReference type="Pfam" id="PF02581"/>
    </source>
</evidence>
<evidence type="ECO:0000256" key="6">
    <source>
        <dbReference type="ARBA" id="ARBA00022977"/>
    </source>
</evidence>
<dbReference type="GO" id="GO:0004789">
    <property type="term" value="F:thiamine-phosphate diphosphorylase activity"/>
    <property type="evidence" value="ECO:0007669"/>
    <property type="project" value="UniProtKB-EC"/>
</dbReference>
<name>M1PQY0_9ZZZZ</name>
<organism evidence="11">
    <name type="scientific">uncultured organism</name>
    <dbReference type="NCBI Taxonomy" id="155900"/>
    <lineage>
        <taxon>unclassified sequences</taxon>
        <taxon>environmental samples</taxon>
    </lineage>
</organism>
<dbReference type="GO" id="GO:0009228">
    <property type="term" value="P:thiamine biosynthetic process"/>
    <property type="evidence" value="ECO:0007669"/>
    <property type="project" value="UniProtKB-KW"/>
</dbReference>
<dbReference type="InterPro" id="IPR036206">
    <property type="entry name" value="ThiamineP_synth_sf"/>
</dbReference>
<comment type="pathway">
    <text evidence="1">Cofactor biosynthesis; thiamine diphosphate biosynthesis; thiamine phosphate from 4-amino-2-methyl-5-diphosphomethylpyrimidine and 4-methyl-5-(2-phosphoethyl)-thiazole: step 1/1.</text>
</comment>
<dbReference type="Gene3D" id="3.20.20.70">
    <property type="entry name" value="Aldolase class I"/>
    <property type="match status" value="1"/>
</dbReference>
<dbReference type="InterPro" id="IPR022998">
    <property type="entry name" value="ThiamineP_synth_TenI"/>
</dbReference>
<comment type="catalytic activity">
    <reaction evidence="8">
        <text>2-(2-carboxy-4-methylthiazol-5-yl)ethyl phosphate + 4-amino-2-methyl-5-(diphosphooxymethyl)pyrimidine + 2 H(+) = thiamine phosphate + CO2 + diphosphate</text>
        <dbReference type="Rhea" id="RHEA:47848"/>
        <dbReference type="ChEBI" id="CHEBI:15378"/>
        <dbReference type="ChEBI" id="CHEBI:16526"/>
        <dbReference type="ChEBI" id="CHEBI:33019"/>
        <dbReference type="ChEBI" id="CHEBI:37575"/>
        <dbReference type="ChEBI" id="CHEBI:57841"/>
        <dbReference type="ChEBI" id="CHEBI:62890"/>
        <dbReference type="EC" id="2.5.1.3"/>
    </reaction>
</comment>
<dbReference type="GO" id="GO:0009229">
    <property type="term" value="P:thiamine diphosphate biosynthetic process"/>
    <property type="evidence" value="ECO:0007669"/>
    <property type="project" value="UniProtKB-UniPathway"/>
</dbReference>
<evidence type="ECO:0000313" key="11">
    <source>
        <dbReference type="EMBL" id="AGF93615.1"/>
    </source>
</evidence>
<reference evidence="11" key="1">
    <citation type="journal article" date="2013" name="Syst. Appl. Microbiol.">
        <title>New insights into the archaeal diversity of a hypersaline microbial mat obtained by a metagenomic approach.</title>
        <authorList>
            <person name="Lopez-Lopez A."/>
            <person name="Richter M."/>
            <person name="Pena A."/>
            <person name="Tamames J."/>
            <person name="Rossello-Mora R."/>
        </authorList>
    </citation>
    <scope>NUCLEOTIDE SEQUENCE</scope>
</reference>
<dbReference type="PANTHER" id="PTHR20857">
    <property type="entry name" value="THIAMINE-PHOSPHATE PYROPHOSPHORYLASE"/>
    <property type="match status" value="1"/>
</dbReference>
<accession>M1PQY0</accession>
<evidence type="ECO:0000256" key="9">
    <source>
        <dbReference type="ARBA" id="ARBA00047883"/>
    </source>
</evidence>
<dbReference type="AlphaFoldDB" id="M1PQY0"/>
<dbReference type="GO" id="GO:0046872">
    <property type="term" value="F:metal ion binding"/>
    <property type="evidence" value="ECO:0007669"/>
    <property type="project" value="UniProtKB-KW"/>
</dbReference>
<dbReference type="Pfam" id="PF02581">
    <property type="entry name" value="TMP-TENI"/>
    <property type="match status" value="1"/>
</dbReference>
<evidence type="ECO:0000256" key="1">
    <source>
        <dbReference type="ARBA" id="ARBA00005165"/>
    </source>
</evidence>
<gene>
    <name evidence="11" type="ORF">FLSS-14_0011</name>
</gene>
<dbReference type="InterPro" id="IPR034291">
    <property type="entry name" value="TMP_synthase"/>
</dbReference>
<dbReference type="EMBL" id="JX684100">
    <property type="protein sequence ID" value="AGF93615.1"/>
    <property type="molecule type" value="Genomic_DNA"/>
</dbReference>
<dbReference type="InterPro" id="IPR013785">
    <property type="entry name" value="Aldolase_TIM"/>
</dbReference>
<keyword evidence="5" id="KW-0460">Magnesium</keyword>
<evidence type="ECO:0000256" key="5">
    <source>
        <dbReference type="ARBA" id="ARBA00022842"/>
    </source>
</evidence>
<dbReference type="NCBIfam" id="TIGR00693">
    <property type="entry name" value="thiE"/>
    <property type="match status" value="1"/>
</dbReference>
<feature type="domain" description="Thiamine phosphate synthase/TenI" evidence="10">
    <location>
        <begin position="19"/>
        <end position="193"/>
    </location>
</feature>
<evidence type="ECO:0000256" key="2">
    <source>
        <dbReference type="ARBA" id="ARBA00012830"/>
    </source>
</evidence>
<dbReference type="EC" id="2.5.1.3" evidence="2"/>
<dbReference type="SUPFAM" id="SSF51391">
    <property type="entry name" value="Thiamin phosphate synthase"/>
    <property type="match status" value="1"/>
</dbReference>
<protein>
    <recommendedName>
        <fullName evidence="2">thiamine phosphate synthase</fullName>
        <ecNumber evidence="2">2.5.1.3</ecNumber>
    </recommendedName>
</protein>
<dbReference type="PANTHER" id="PTHR20857:SF23">
    <property type="entry name" value="THIAMINE BIOSYNTHETIC BIFUNCTIONAL ENZYME"/>
    <property type="match status" value="1"/>
</dbReference>
<evidence type="ECO:0000256" key="3">
    <source>
        <dbReference type="ARBA" id="ARBA00022679"/>
    </source>
</evidence>
<dbReference type="HAMAP" id="MF_00097">
    <property type="entry name" value="TMP_synthase"/>
    <property type="match status" value="1"/>
</dbReference>